<dbReference type="RefSeq" id="WP_145182852.1">
    <property type="nucleotide sequence ID" value="NZ_CP036290.1"/>
</dbReference>
<evidence type="ECO:0000313" key="2">
    <source>
        <dbReference type="Proteomes" id="UP000319342"/>
    </source>
</evidence>
<organism evidence="1 2">
    <name type="scientific">Rohdeia mirabilis</name>
    <dbReference type="NCBI Taxonomy" id="2528008"/>
    <lineage>
        <taxon>Bacteria</taxon>
        <taxon>Pseudomonadati</taxon>
        <taxon>Planctomycetota</taxon>
        <taxon>Planctomycetia</taxon>
        <taxon>Planctomycetia incertae sedis</taxon>
        <taxon>Rohdeia</taxon>
    </lineage>
</organism>
<name>A0A518CVV6_9BACT</name>
<evidence type="ECO:0008006" key="3">
    <source>
        <dbReference type="Google" id="ProtNLM"/>
    </source>
</evidence>
<sequence length="201" mass="21638">MQIPIGPDHWLEPLLAEAVDAALGDWGLQFGTVWTARSIDTGARDVGVDLDAPRTWMMTRLGLCTRTLLPLHVWVSEEVPRSIIAGLGFVELPDGDFGEEGVGMLAELSNLMAGSMSRVMGEHVEGLRITQRVGDIETRLLCALPPCRALGVAACDAVCTFRLEASDGQTALLRFALPRAAVEVFERDLGDAGGQEVRRAA</sequence>
<proteinExistence type="predicted"/>
<keyword evidence="2" id="KW-1185">Reference proteome</keyword>
<evidence type="ECO:0000313" key="1">
    <source>
        <dbReference type="EMBL" id="QDU83340.1"/>
    </source>
</evidence>
<reference evidence="1 2" key="1">
    <citation type="submission" date="2019-02" db="EMBL/GenBank/DDBJ databases">
        <title>Deep-cultivation of Planctomycetes and their phenomic and genomic characterization uncovers novel biology.</title>
        <authorList>
            <person name="Wiegand S."/>
            <person name="Jogler M."/>
            <person name="Boedeker C."/>
            <person name="Pinto D."/>
            <person name="Vollmers J."/>
            <person name="Rivas-Marin E."/>
            <person name="Kohn T."/>
            <person name="Peeters S.H."/>
            <person name="Heuer A."/>
            <person name="Rast P."/>
            <person name="Oberbeckmann S."/>
            <person name="Bunk B."/>
            <person name="Jeske O."/>
            <person name="Meyerdierks A."/>
            <person name="Storesund J.E."/>
            <person name="Kallscheuer N."/>
            <person name="Luecker S."/>
            <person name="Lage O.M."/>
            <person name="Pohl T."/>
            <person name="Merkel B.J."/>
            <person name="Hornburger P."/>
            <person name="Mueller R.-W."/>
            <person name="Bruemmer F."/>
            <person name="Labrenz M."/>
            <person name="Spormann A.M."/>
            <person name="Op den Camp H."/>
            <person name="Overmann J."/>
            <person name="Amann R."/>
            <person name="Jetten M.S.M."/>
            <person name="Mascher T."/>
            <person name="Medema M.H."/>
            <person name="Devos D.P."/>
            <person name="Kaster A.-K."/>
            <person name="Ovreas L."/>
            <person name="Rohde M."/>
            <person name="Galperin M.Y."/>
            <person name="Jogler C."/>
        </authorList>
    </citation>
    <scope>NUCLEOTIDE SEQUENCE [LARGE SCALE GENOMIC DNA]</scope>
    <source>
        <strain evidence="1 2">Pla163</strain>
    </source>
</reference>
<gene>
    <name evidence="1" type="ORF">Pla163_04390</name>
</gene>
<dbReference type="EMBL" id="CP036290">
    <property type="protein sequence ID" value="QDU83340.1"/>
    <property type="molecule type" value="Genomic_DNA"/>
</dbReference>
<accession>A0A518CVV6</accession>
<protein>
    <recommendedName>
        <fullName evidence="3">Chemotaxis phosphatase CheX-like domain-containing protein</fullName>
    </recommendedName>
</protein>
<dbReference type="Proteomes" id="UP000319342">
    <property type="component" value="Chromosome"/>
</dbReference>
<dbReference type="AlphaFoldDB" id="A0A518CVV6"/>